<dbReference type="AlphaFoldDB" id="A0A091CYG8"/>
<feature type="chain" id="PRO_5001872658" evidence="4">
    <location>
        <begin position="20"/>
        <end position="609"/>
    </location>
</feature>
<comment type="similarity">
    <text evidence="1">Belongs to the AB hydrolase superfamily. Lipase family.</text>
</comment>
<evidence type="ECO:0000313" key="8">
    <source>
        <dbReference type="Proteomes" id="UP000028990"/>
    </source>
</evidence>
<keyword evidence="8" id="KW-1185">Reference proteome</keyword>
<dbReference type="eggNOG" id="KOG2624">
    <property type="taxonomic scope" value="Eukaryota"/>
</dbReference>
<dbReference type="InterPro" id="IPR029058">
    <property type="entry name" value="AB_hydrolase_fold"/>
</dbReference>
<feature type="domain" description="AB hydrolase-1" evidence="5">
    <location>
        <begin position="290"/>
        <end position="590"/>
    </location>
</feature>
<evidence type="ECO:0000256" key="1">
    <source>
        <dbReference type="ARBA" id="ARBA00010701"/>
    </source>
</evidence>
<name>A0A091CYG8_FUKDA</name>
<proteinExistence type="inferred from homology"/>
<evidence type="ECO:0000256" key="3">
    <source>
        <dbReference type="ARBA" id="ARBA00023098"/>
    </source>
</evidence>
<evidence type="ECO:0000313" key="7">
    <source>
        <dbReference type="EMBL" id="KFO23283.1"/>
    </source>
</evidence>
<dbReference type="Gene3D" id="3.40.50.1820">
    <property type="entry name" value="alpha/beta hydrolase"/>
    <property type="match status" value="2"/>
</dbReference>
<dbReference type="Pfam" id="PF00561">
    <property type="entry name" value="Abhydrolase_1"/>
    <property type="match status" value="1"/>
</dbReference>
<dbReference type="FunFam" id="3.40.50.1820:FF:000012">
    <property type="entry name" value="Lipase"/>
    <property type="match status" value="2"/>
</dbReference>
<feature type="domain" description="Partial AB-hydrolase lipase" evidence="6">
    <location>
        <begin position="35"/>
        <end position="96"/>
    </location>
</feature>
<dbReference type="SUPFAM" id="SSF53474">
    <property type="entry name" value="alpha/beta-Hydrolases"/>
    <property type="match status" value="2"/>
</dbReference>
<dbReference type="InterPro" id="IPR000073">
    <property type="entry name" value="AB_hydrolase_1"/>
</dbReference>
<dbReference type="InterPro" id="IPR006693">
    <property type="entry name" value="AB_hydrolase_lipase"/>
</dbReference>
<keyword evidence="4" id="KW-0732">Signal</keyword>
<accession>A0A091CYG8</accession>
<dbReference type="STRING" id="885580.ENSFDAP00000021466"/>
<evidence type="ECO:0000259" key="6">
    <source>
        <dbReference type="Pfam" id="PF04083"/>
    </source>
</evidence>
<reference evidence="7 8" key="1">
    <citation type="submission" date="2013-11" db="EMBL/GenBank/DDBJ databases">
        <title>The Damaraland mole rat (Fukomys damarensis) genome and evolution of African mole rats.</title>
        <authorList>
            <person name="Gladyshev V.N."/>
            <person name="Fang X."/>
        </authorList>
    </citation>
    <scope>NUCLEOTIDE SEQUENCE [LARGE SCALE GENOMIC DNA]</scope>
    <source>
        <tissue evidence="7">Liver</tissue>
    </source>
</reference>
<evidence type="ECO:0000259" key="5">
    <source>
        <dbReference type="Pfam" id="PF00561"/>
    </source>
</evidence>
<dbReference type="Proteomes" id="UP000028990">
    <property type="component" value="Unassembled WGS sequence"/>
</dbReference>
<dbReference type="GO" id="GO:0016042">
    <property type="term" value="P:lipid catabolic process"/>
    <property type="evidence" value="ECO:0007669"/>
    <property type="project" value="UniProtKB-KW"/>
</dbReference>
<dbReference type="Pfam" id="PF04083">
    <property type="entry name" value="Abhydro_lipase"/>
    <property type="match status" value="1"/>
</dbReference>
<dbReference type="EMBL" id="KN123791">
    <property type="protein sequence ID" value="KFO23283.1"/>
    <property type="molecule type" value="Genomic_DNA"/>
</dbReference>
<dbReference type="PANTHER" id="PTHR11005">
    <property type="entry name" value="LYSOSOMAL ACID LIPASE-RELATED"/>
    <property type="match status" value="1"/>
</dbReference>
<keyword evidence="2" id="KW-0442">Lipid degradation</keyword>
<feature type="signal peptide" evidence="4">
    <location>
        <begin position="1"/>
        <end position="19"/>
    </location>
</feature>
<gene>
    <name evidence="7" type="ORF">H920_15322</name>
</gene>
<evidence type="ECO:0000256" key="4">
    <source>
        <dbReference type="SAM" id="SignalP"/>
    </source>
</evidence>
<sequence length="609" mass="69802">MWQLLAAVCWVLLLGPICGYDEKRSNTNPEANMNISQIISYWGYPYEKYDIVTKDGYILGTYRIPYGRRCPEKTAPKPVVYLQHGLIASASDWICNPPDNSLAFLLADNCYDVWLGNSRGNTWSRKHLKLSPRSSEFWAFGLDEMAKYDLPATIDLIIEKTGQEQLCYVGYSQGTTIAFMAFSTNPELAKRIQIFFALAPVVTVKYTQNPLKKLTNLPREVIKIFNSDRLQAFDWGNRGQNMMHFHQSEIITYNGYPSEEYEVITEDGYILAINRIPYGRRHTGCTGPRPVVYLQHALFADNVYWLENYANGSLGFLLADSGYDVWMGNSRGNTWSRRHRTLSANEDKFWAFSFDEMAKYDLTGVIDFIVNKTGQEKLYFVGHSLGTTIGFAAFSTIPELAKRIKMNFALGPVASFKYPTSIFSSFFLLPQSIIKAIFGTKGFLLEDKHLKIFAAKLCNNKILWLTCSEFLSLWAGFNKKNMNMSRMDVYMSHAPTGSSIQNILHIKQLYRSDEFRAYDWGSEAENMQHYNQSQPPLYDLTAMKVPTAIWAGGQDVFVTPRDVARLLPQVGNLHYFQMLPEWNHIDFVWGLDAPQRVYHKIIALMKDYL</sequence>
<keyword evidence="3" id="KW-0443">Lipid metabolism</keyword>
<evidence type="ECO:0000256" key="2">
    <source>
        <dbReference type="ARBA" id="ARBA00022963"/>
    </source>
</evidence>
<organism evidence="7 8">
    <name type="scientific">Fukomys damarensis</name>
    <name type="common">Damaraland mole rat</name>
    <name type="synonym">Cryptomys damarensis</name>
    <dbReference type="NCBI Taxonomy" id="885580"/>
    <lineage>
        <taxon>Eukaryota</taxon>
        <taxon>Metazoa</taxon>
        <taxon>Chordata</taxon>
        <taxon>Craniata</taxon>
        <taxon>Vertebrata</taxon>
        <taxon>Euteleostomi</taxon>
        <taxon>Mammalia</taxon>
        <taxon>Eutheria</taxon>
        <taxon>Euarchontoglires</taxon>
        <taxon>Glires</taxon>
        <taxon>Rodentia</taxon>
        <taxon>Hystricomorpha</taxon>
        <taxon>Bathyergidae</taxon>
        <taxon>Fukomys</taxon>
    </lineage>
</organism>
<protein>
    <submittedName>
        <fullName evidence="7">Lipase member N</fullName>
    </submittedName>
</protein>